<reference evidence="10 11" key="1">
    <citation type="journal article" date="2019" name="Plant Biotechnol. J.">
        <title>The red bayberry genome and genetic basis of sex determination.</title>
        <authorList>
            <person name="Jia H.M."/>
            <person name="Jia H.J."/>
            <person name="Cai Q.L."/>
            <person name="Wang Y."/>
            <person name="Zhao H.B."/>
            <person name="Yang W.F."/>
            <person name="Wang G.Y."/>
            <person name="Li Y.H."/>
            <person name="Zhan D.L."/>
            <person name="Shen Y.T."/>
            <person name="Niu Q.F."/>
            <person name="Chang L."/>
            <person name="Qiu J."/>
            <person name="Zhao L."/>
            <person name="Xie H.B."/>
            <person name="Fu W.Y."/>
            <person name="Jin J."/>
            <person name="Li X.W."/>
            <person name="Jiao Y."/>
            <person name="Zhou C.C."/>
            <person name="Tu T."/>
            <person name="Chai C.Y."/>
            <person name="Gao J.L."/>
            <person name="Fan L.J."/>
            <person name="van de Weg E."/>
            <person name="Wang J.Y."/>
            <person name="Gao Z.S."/>
        </authorList>
    </citation>
    <scope>NUCLEOTIDE SEQUENCE [LARGE SCALE GENOMIC DNA]</scope>
    <source>
        <tissue evidence="10">Leaves</tissue>
    </source>
</reference>
<dbReference type="InterPro" id="IPR012340">
    <property type="entry name" value="NA-bd_OB-fold"/>
</dbReference>
<dbReference type="GO" id="GO:0098505">
    <property type="term" value="F:G-rich strand telomeric DNA binding"/>
    <property type="evidence" value="ECO:0007669"/>
    <property type="project" value="TreeGrafter"/>
</dbReference>
<organism evidence="10 11">
    <name type="scientific">Morella rubra</name>
    <name type="common">Chinese bayberry</name>
    <dbReference type="NCBI Taxonomy" id="262757"/>
    <lineage>
        <taxon>Eukaryota</taxon>
        <taxon>Viridiplantae</taxon>
        <taxon>Streptophyta</taxon>
        <taxon>Embryophyta</taxon>
        <taxon>Tracheophyta</taxon>
        <taxon>Spermatophyta</taxon>
        <taxon>Magnoliopsida</taxon>
        <taxon>eudicotyledons</taxon>
        <taxon>Gunneridae</taxon>
        <taxon>Pentapetalae</taxon>
        <taxon>rosids</taxon>
        <taxon>fabids</taxon>
        <taxon>Fagales</taxon>
        <taxon>Myricaceae</taxon>
        <taxon>Morella</taxon>
    </lineage>
</organism>
<evidence type="ECO:0000259" key="9">
    <source>
        <dbReference type="SMART" id="SM00976"/>
    </source>
</evidence>
<evidence type="ECO:0000256" key="3">
    <source>
        <dbReference type="ARBA" id="ARBA00008442"/>
    </source>
</evidence>
<evidence type="ECO:0000256" key="7">
    <source>
        <dbReference type="ARBA" id="ARBA00023125"/>
    </source>
</evidence>
<dbReference type="SMART" id="SM00976">
    <property type="entry name" value="Telo_bind"/>
    <property type="match status" value="1"/>
</dbReference>
<keyword evidence="5" id="KW-0158">Chromosome</keyword>
<keyword evidence="6" id="KW-0779">Telomere</keyword>
<dbReference type="InterPro" id="IPR032042">
    <property type="entry name" value="POT1PC"/>
</dbReference>
<dbReference type="InterPro" id="IPR011564">
    <property type="entry name" value="Telomer_end-bd_POT1/Cdc13"/>
</dbReference>
<comment type="subcellular location">
    <subcellularLocation>
        <location evidence="2">Chromosome</location>
        <location evidence="2">Telomere</location>
    </subcellularLocation>
    <subcellularLocation>
        <location evidence="1">Nucleus</location>
    </subcellularLocation>
</comment>
<dbReference type="EMBL" id="RXIC02000021">
    <property type="protein sequence ID" value="KAB1217717.1"/>
    <property type="molecule type" value="Genomic_DNA"/>
</dbReference>
<dbReference type="AlphaFoldDB" id="A0A6A1W0Q9"/>
<dbReference type="Proteomes" id="UP000516437">
    <property type="component" value="Chromosome 3"/>
</dbReference>
<dbReference type="GO" id="GO:0032210">
    <property type="term" value="P:regulation of telomere maintenance via telomerase"/>
    <property type="evidence" value="ECO:0007669"/>
    <property type="project" value="TreeGrafter"/>
</dbReference>
<name>A0A6A1W0Q9_9ROSI</name>
<dbReference type="InterPro" id="IPR028389">
    <property type="entry name" value="POT1"/>
</dbReference>
<keyword evidence="8" id="KW-0539">Nucleus</keyword>
<dbReference type="GO" id="GO:0016233">
    <property type="term" value="P:telomere capping"/>
    <property type="evidence" value="ECO:0007669"/>
    <property type="project" value="TreeGrafter"/>
</dbReference>
<dbReference type="SUPFAM" id="SSF50249">
    <property type="entry name" value="Nucleic acid-binding proteins"/>
    <property type="match status" value="2"/>
</dbReference>
<sequence>MNRYAIIPIRDALSRVNQKVNLIGCVREFSPPRKSSGTDYVSILKIVDESYKDEEFSVHIFTGKLQDLPIIRSYNDVIILYQVKIVEFSGRKNADFNKRFSSYALFDENSCSDFNPYQASPGFRLLEPDMGFIRRKVHFCTQIPLSEGMGEYLLSLKQLKNKEHFDLVCKVLHIEKVANNTWMLFVWDGNDTPPLSSDVNLDNEEQNPLPFQIEQFSVPKDILCTFPRVGTILQVMTNDVHENFGLCFEGIGKWTKIRNMTCEIHLGLWRGLLLSSSRFRFLPHNDCAVLERIRNVNQRISGEEGRVPSWRHPLYLTDKLYI</sequence>
<feature type="domain" description="Telomeric single stranded DNA binding POT1/Cdc13" evidence="9">
    <location>
        <begin position="6"/>
        <end position="138"/>
    </location>
</feature>
<comment type="caution">
    <text evidence="10">The sequence shown here is derived from an EMBL/GenBank/DDBJ whole genome shotgun (WGS) entry which is preliminary data.</text>
</comment>
<dbReference type="GO" id="GO:0010521">
    <property type="term" value="F:telomerase inhibitor activity"/>
    <property type="evidence" value="ECO:0007669"/>
    <property type="project" value="TreeGrafter"/>
</dbReference>
<keyword evidence="11" id="KW-1185">Reference proteome</keyword>
<proteinExistence type="inferred from homology"/>
<dbReference type="PANTHER" id="PTHR14513">
    <property type="entry name" value="PROTECTION OF TELOMERES 1"/>
    <property type="match status" value="1"/>
</dbReference>
<dbReference type="Gene3D" id="2.40.50.140">
    <property type="entry name" value="Nucleic acid-binding proteins"/>
    <property type="match status" value="2"/>
</dbReference>
<evidence type="ECO:0000256" key="6">
    <source>
        <dbReference type="ARBA" id="ARBA00022895"/>
    </source>
</evidence>
<evidence type="ECO:0000256" key="8">
    <source>
        <dbReference type="ARBA" id="ARBA00023242"/>
    </source>
</evidence>
<dbReference type="Pfam" id="PF16686">
    <property type="entry name" value="POT1PC"/>
    <property type="match status" value="1"/>
</dbReference>
<comment type="similarity">
    <text evidence="3">Belongs to the telombin family.</text>
</comment>
<dbReference type="CDD" id="cd04497">
    <property type="entry name" value="hPOT1_OB1_like"/>
    <property type="match status" value="1"/>
</dbReference>
<dbReference type="Pfam" id="PF02765">
    <property type="entry name" value="POT1"/>
    <property type="match status" value="1"/>
</dbReference>
<evidence type="ECO:0000313" key="11">
    <source>
        <dbReference type="Proteomes" id="UP000516437"/>
    </source>
</evidence>
<accession>A0A6A1W0Q9</accession>
<dbReference type="GO" id="GO:0000783">
    <property type="term" value="C:nuclear telomere cap complex"/>
    <property type="evidence" value="ECO:0007669"/>
    <property type="project" value="TreeGrafter"/>
</dbReference>
<protein>
    <recommendedName>
        <fullName evidence="4">Protection of telomeres protein 1</fullName>
    </recommendedName>
</protein>
<dbReference type="OrthoDB" id="2186770at2759"/>
<evidence type="ECO:0000256" key="4">
    <source>
        <dbReference type="ARBA" id="ARBA00015253"/>
    </source>
</evidence>
<keyword evidence="7" id="KW-0238">DNA-binding</keyword>
<evidence type="ECO:0000256" key="1">
    <source>
        <dbReference type="ARBA" id="ARBA00004123"/>
    </source>
</evidence>
<evidence type="ECO:0000256" key="2">
    <source>
        <dbReference type="ARBA" id="ARBA00004574"/>
    </source>
</evidence>
<evidence type="ECO:0000313" key="10">
    <source>
        <dbReference type="EMBL" id="KAB1217717.1"/>
    </source>
</evidence>
<evidence type="ECO:0000256" key="5">
    <source>
        <dbReference type="ARBA" id="ARBA00022454"/>
    </source>
</evidence>
<dbReference type="PANTHER" id="PTHR14513:SF4">
    <property type="entry name" value="PROTECTION OF TELOMERES PROTEIN 1"/>
    <property type="match status" value="1"/>
</dbReference>
<gene>
    <name evidence="10" type="ORF">CJ030_MR3G014873</name>
</gene>